<dbReference type="PANTHER" id="PTHR33085">
    <property type="entry name" value="OS12G0113100 PROTEIN-RELATED"/>
    <property type="match status" value="1"/>
</dbReference>
<evidence type="ECO:0000313" key="3">
    <source>
        <dbReference type="Proteomes" id="UP000008810"/>
    </source>
</evidence>
<dbReference type="EnsemblPlants" id="PNT65473">
    <property type="protein sequence ID" value="PNT65473"/>
    <property type="gene ID" value="BRADI_4g43041v3"/>
</dbReference>
<dbReference type="RefSeq" id="XP_010239528.1">
    <property type="nucleotide sequence ID" value="XM_010241226.3"/>
</dbReference>
<protein>
    <recommendedName>
        <fullName evidence="4">DUF1618 domain-containing protein</fullName>
    </recommendedName>
</protein>
<dbReference type="Gramene" id="PNT65473">
    <property type="protein sequence ID" value="PNT65473"/>
    <property type="gene ID" value="BRADI_4g43041v3"/>
</dbReference>
<evidence type="ECO:0008006" key="4">
    <source>
        <dbReference type="Google" id="ProtNLM"/>
    </source>
</evidence>
<dbReference type="EnsemblPlants" id="PNT65472">
    <property type="protein sequence ID" value="PNT65472"/>
    <property type="gene ID" value="BRADI_4g43041v3"/>
</dbReference>
<sequence length="381" mass="42339">MNRRFLNLVIKNTADCFYSLRRIDPYKHFFYGSTRAALEAADEATNKKETFPAMQTMQLPPPCASFTAATAGGNMAMFALLSPRGTSEGRMVYADSEGEAGLYDADKNSHNILGRLNEPKGMDPVCLSVVHPGDPGQSIMYVLDSCPQESHPGSGIDRCFEVLESVPTAAAALCSDGKSTWWRWRLLPSPPFVLEDGYISTTITSYATKVDGNGYSTIYISAGGIGTYSFETARLDSSHRQGWRRTEKWSRVGEWQLPVTGSAHYVPDFNQWLGFLDSTPHHLCAVNLSAMDHERPPTVQQVWEDVSPPEGEEWLVANINLVNLGGGKFLIAKTFEEGPYSHQFTLLTSIEMIMAGDKSLKMVKHKCARFDLHKESIHWVL</sequence>
<evidence type="ECO:0000313" key="2">
    <source>
        <dbReference type="EnsemblPlants" id="PNT65472"/>
    </source>
</evidence>
<dbReference type="GeneID" id="104585200"/>
<dbReference type="Proteomes" id="UP000008810">
    <property type="component" value="Chromosome 4"/>
</dbReference>
<accession>A0A2K2CTW1</accession>
<dbReference type="Gramene" id="PNT65472">
    <property type="protein sequence ID" value="PNT65472"/>
    <property type="gene ID" value="BRADI_4g43041v3"/>
</dbReference>
<dbReference type="InterPro" id="IPR012871">
    <property type="entry name" value="DUF1668_ORYSA"/>
</dbReference>
<gene>
    <name evidence="2" type="primary">LOC104585200</name>
    <name evidence="1" type="ORF">BRADI_4g43041v3</name>
</gene>
<evidence type="ECO:0000313" key="1">
    <source>
        <dbReference type="EMBL" id="PNT65472.1"/>
    </source>
</evidence>
<reference evidence="2" key="3">
    <citation type="submission" date="2018-08" db="UniProtKB">
        <authorList>
            <consortium name="EnsemblPlants"/>
        </authorList>
    </citation>
    <scope>IDENTIFICATION</scope>
    <source>
        <strain evidence="2">cv. Bd21</strain>
    </source>
</reference>
<dbReference type="AlphaFoldDB" id="A0A2K2CTW1"/>
<name>A0A2K2CTW1_BRADI</name>
<proteinExistence type="predicted"/>
<reference evidence="1 2" key="1">
    <citation type="journal article" date="2010" name="Nature">
        <title>Genome sequencing and analysis of the model grass Brachypodium distachyon.</title>
        <authorList>
            <consortium name="International Brachypodium Initiative"/>
        </authorList>
    </citation>
    <scope>NUCLEOTIDE SEQUENCE [LARGE SCALE GENOMIC DNA]</scope>
    <source>
        <strain evidence="1">Bd21</strain>
        <strain evidence="2">cv. Bd21</strain>
    </source>
</reference>
<keyword evidence="3" id="KW-1185">Reference proteome</keyword>
<dbReference type="PANTHER" id="PTHR33085:SF119">
    <property type="entry name" value="DUF1618 DOMAIN-CONTAINING PROTEIN"/>
    <property type="match status" value="1"/>
</dbReference>
<organism evidence="1">
    <name type="scientific">Brachypodium distachyon</name>
    <name type="common">Purple false brome</name>
    <name type="synonym">Trachynia distachya</name>
    <dbReference type="NCBI Taxonomy" id="15368"/>
    <lineage>
        <taxon>Eukaryota</taxon>
        <taxon>Viridiplantae</taxon>
        <taxon>Streptophyta</taxon>
        <taxon>Embryophyta</taxon>
        <taxon>Tracheophyta</taxon>
        <taxon>Spermatophyta</taxon>
        <taxon>Magnoliopsida</taxon>
        <taxon>Liliopsida</taxon>
        <taxon>Poales</taxon>
        <taxon>Poaceae</taxon>
        <taxon>BOP clade</taxon>
        <taxon>Pooideae</taxon>
        <taxon>Stipodae</taxon>
        <taxon>Brachypodieae</taxon>
        <taxon>Brachypodium</taxon>
    </lineage>
</organism>
<dbReference type="Pfam" id="PF07893">
    <property type="entry name" value="DUF1668"/>
    <property type="match status" value="1"/>
</dbReference>
<reference evidence="1" key="2">
    <citation type="submission" date="2017-06" db="EMBL/GenBank/DDBJ databases">
        <title>WGS assembly of Brachypodium distachyon.</title>
        <authorList>
            <consortium name="The International Brachypodium Initiative"/>
            <person name="Lucas S."/>
            <person name="Harmon-Smith M."/>
            <person name="Lail K."/>
            <person name="Tice H."/>
            <person name="Grimwood J."/>
            <person name="Bruce D."/>
            <person name="Barry K."/>
            <person name="Shu S."/>
            <person name="Lindquist E."/>
            <person name="Wang M."/>
            <person name="Pitluck S."/>
            <person name="Vogel J.P."/>
            <person name="Garvin D.F."/>
            <person name="Mockler T.C."/>
            <person name="Schmutz J."/>
            <person name="Rokhsar D."/>
            <person name="Bevan M.W."/>
        </authorList>
    </citation>
    <scope>NUCLEOTIDE SEQUENCE</scope>
    <source>
        <strain evidence="1">Bd21</strain>
    </source>
</reference>
<dbReference type="KEGG" id="bdi:104585200"/>
<dbReference type="EMBL" id="CM000883">
    <property type="protein sequence ID" value="PNT65472.1"/>
    <property type="molecule type" value="Genomic_DNA"/>
</dbReference>
<dbReference type="OrthoDB" id="591320at2759"/>
<dbReference type="EMBL" id="CM000883">
    <property type="protein sequence ID" value="PNT65473.1"/>
    <property type="molecule type" value="Genomic_DNA"/>
</dbReference>